<dbReference type="STRING" id="758803.SAMN05421803_14325"/>
<protein>
    <submittedName>
        <fullName evidence="2">Uncharacterized protein</fullName>
    </submittedName>
</protein>
<dbReference type="Proteomes" id="UP000184452">
    <property type="component" value="Unassembled WGS sequence"/>
</dbReference>
<sequence>MSVITEVMKRTGASRTEILRVATRGGTTQADWAIAHTIERLGGRRAADLMWGPERIPTQTPTATNPHAEHDPEITVYSEDTAPDSPNRIAPHHPHDGGEAGPLEARADQASTVHADLVDLTEDTTTAGRVSRRWASPIDAVHQAARRTVQQLLLAHPRTRRRAAHRARQARRLALAA</sequence>
<reference evidence="2 3" key="1">
    <citation type="submission" date="2016-11" db="EMBL/GenBank/DDBJ databases">
        <authorList>
            <person name="Jaros S."/>
            <person name="Januszkiewicz K."/>
            <person name="Wedrychowicz H."/>
        </authorList>
    </citation>
    <scope>NUCLEOTIDE SEQUENCE [LARGE SCALE GENOMIC DNA]</scope>
    <source>
        <strain evidence="2 3">CGMCC 4.5723</strain>
    </source>
</reference>
<evidence type="ECO:0000313" key="3">
    <source>
        <dbReference type="Proteomes" id="UP000184452"/>
    </source>
</evidence>
<proteinExistence type="predicted"/>
<organism evidence="2 3">
    <name type="scientific">Nocardiopsis flavescens</name>
    <dbReference type="NCBI Taxonomy" id="758803"/>
    <lineage>
        <taxon>Bacteria</taxon>
        <taxon>Bacillati</taxon>
        <taxon>Actinomycetota</taxon>
        <taxon>Actinomycetes</taxon>
        <taxon>Streptosporangiales</taxon>
        <taxon>Nocardiopsidaceae</taxon>
        <taxon>Nocardiopsis</taxon>
    </lineage>
</organism>
<dbReference type="AlphaFoldDB" id="A0A1M6WGP7"/>
<feature type="region of interest" description="Disordered" evidence="1">
    <location>
        <begin position="77"/>
        <end position="103"/>
    </location>
</feature>
<accession>A0A1M6WGP7</accession>
<name>A0A1M6WGP7_9ACTN</name>
<keyword evidence="3" id="KW-1185">Reference proteome</keyword>
<dbReference type="EMBL" id="FQZK01000043">
    <property type="protein sequence ID" value="SHK92784.1"/>
    <property type="molecule type" value="Genomic_DNA"/>
</dbReference>
<dbReference type="OrthoDB" id="3431570at2"/>
<evidence type="ECO:0000313" key="2">
    <source>
        <dbReference type="EMBL" id="SHK92784.1"/>
    </source>
</evidence>
<dbReference type="RefSeq" id="WP_073384351.1">
    <property type="nucleotide sequence ID" value="NZ_FQZK01000043.1"/>
</dbReference>
<gene>
    <name evidence="2" type="ORF">SAMN05421803_14325</name>
</gene>
<evidence type="ECO:0000256" key="1">
    <source>
        <dbReference type="SAM" id="MobiDB-lite"/>
    </source>
</evidence>